<dbReference type="InterPro" id="IPR001126">
    <property type="entry name" value="UmuC"/>
</dbReference>
<evidence type="ECO:0000256" key="2">
    <source>
        <dbReference type="ARBA" id="ARBA00011245"/>
    </source>
</evidence>
<dbReference type="InterPro" id="IPR017961">
    <property type="entry name" value="DNA_pol_Y-fam_little_finger"/>
</dbReference>
<reference evidence="11 12" key="1">
    <citation type="submission" date="2014-11" db="EMBL/GenBank/DDBJ databases">
        <title>A Rickettsiales Symbiont of Amoebae With Ancient Features.</title>
        <authorList>
            <person name="Schulz F."/>
            <person name="Martijn J."/>
            <person name="Wascher F."/>
            <person name="Kostanjsek R."/>
            <person name="Ettema T.J."/>
            <person name="Horn M."/>
        </authorList>
    </citation>
    <scope>NUCLEOTIDE SEQUENCE [LARGE SCALE GENOMIC DNA]</scope>
    <source>
        <strain evidence="11 12">UWC36</strain>
    </source>
</reference>
<comment type="catalytic activity">
    <reaction evidence="9">
        <text>DNA(n) + a 2'-deoxyribonucleoside 5'-triphosphate = DNA(n+1) + diphosphate</text>
        <dbReference type="Rhea" id="RHEA:22508"/>
        <dbReference type="Rhea" id="RHEA-COMP:17339"/>
        <dbReference type="Rhea" id="RHEA-COMP:17340"/>
        <dbReference type="ChEBI" id="CHEBI:33019"/>
        <dbReference type="ChEBI" id="CHEBI:61560"/>
        <dbReference type="ChEBI" id="CHEBI:173112"/>
        <dbReference type="EC" id="2.7.7.7"/>
    </reaction>
</comment>
<dbReference type="AlphaFoldDB" id="A0A0C1QYR1"/>
<dbReference type="GO" id="GO:0042276">
    <property type="term" value="P:error-prone translesion synthesis"/>
    <property type="evidence" value="ECO:0007669"/>
    <property type="project" value="TreeGrafter"/>
</dbReference>
<dbReference type="Gene3D" id="3.30.70.270">
    <property type="match status" value="1"/>
</dbReference>
<evidence type="ECO:0000259" key="10">
    <source>
        <dbReference type="PROSITE" id="PS50173"/>
    </source>
</evidence>
<dbReference type="EC" id="2.7.7.7" evidence="3"/>
<dbReference type="Proteomes" id="UP000031258">
    <property type="component" value="Unassembled WGS sequence"/>
</dbReference>
<comment type="caution">
    <text evidence="11">The sequence shown here is derived from an EMBL/GenBank/DDBJ whole genome shotgun (WGS) entry which is preliminary data.</text>
</comment>
<dbReference type="InterPro" id="IPR050116">
    <property type="entry name" value="DNA_polymerase-Y"/>
</dbReference>
<sequence length="424" mass="47995">MLNTMKRFIALVDCNNFYVSCERLFSPSYIDKPVVVLSNNDGCVISRSNEAKLLGIPMGAPYFKFQALCKRHKIIAHSSNFELYGDISRRVMATLEAFVPSIEIYSIDEAFIDLTGIADPLAFCVMLRGKVMLWTGIPVSIGLSYTKTLAKAAGEVAKKSENGVFGLLHEEDINLTLQALNINKVWGIGNQWGMKLELKFGIRTAYDLKLASATFIRKHFSVVIERIIYELKGLSCLELEEIETKKSISSTRTFGRSVSELSELREAIASYTANAARKLRRQNSKAYGIYIYIRTDRFRDTTQHNKGKLIELTYPTSDTGALISAAIKGLEAIYKRGFQYKKAGVVLLDIVRENYLQRDITEEYNVERGLRSAALMEAVDELNKKFGKRLVQHAAEGVKKEWKVKADLLSPRYTTRWDELINVY</sequence>
<keyword evidence="12" id="KW-1185">Reference proteome</keyword>
<accession>A0A0C1QYR1</accession>
<evidence type="ECO:0000256" key="3">
    <source>
        <dbReference type="ARBA" id="ARBA00012417"/>
    </source>
</evidence>
<comment type="function">
    <text evidence="8">Poorly processive, error-prone DNA polymerase involved in untargeted mutagenesis. Copies undamaged DNA at stalled replication forks, which arise in vivo from mismatched or misaligned primer ends. These misaligned primers can be extended by PolIV. Exhibits no 3'-5' exonuclease (proofreading) activity. May be involved in translesional synthesis, in conjunction with the beta clamp from PolIII.</text>
</comment>
<organism evidence="11 12">
    <name type="scientific">Candidatus Jidaibacter acanthamoebae</name>
    <dbReference type="NCBI Taxonomy" id="86105"/>
    <lineage>
        <taxon>Bacteria</taxon>
        <taxon>Pseudomonadati</taxon>
        <taxon>Pseudomonadota</taxon>
        <taxon>Alphaproteobacteria</taxon>
        <taxon>Rickettsiales</taxon>
        <taxon>Candidatus Midichloriaceae</taxon>
        <taxon>Candidatus Jidaibacter</taxon>
    </lineage>
</organism>
<evidence type="ECO:0000313" key="11">
    <source>
        <dbReference type="EMBL" id="KIE05125.1"/>
    </source>
</evidence>
<evidence type="ECO:0000256" key="5">
    <source>
        <dbReference type="ARBA" id="ARBA00023199"/>
    </source>
</evidence>
<dbReference type="Gene3D" id="3.40.1170.60">
    <property type="match status" value="1"/>
</dbReference>
<dbReference type="InterPro" id="IPR043502">
    <property type="entry name" value="DNA/RNA_pol_sf"/>
</dbReference>
<keyword evidence="7" id="KW-0742">SOS response</keyword>
<keyword evidence="5" id="KW-0741">SOS mutagenesis</keyword>
<comment type="similarity">
    <text evidence="1">Belongs to the DNA polymerase type-Y family.</text>
</comment>
<evidence type="ECO:0000256" key="6">
    <source>
        <dbReference type="ARBA" id="ARBA00023204"/>
    </source>
</evidence>
<dbReference type="PANTHER" id="PTHR11076">
    <property type="entry name" value="DNA REPAIR POLYMERASE UMUC / TRANSFERASE FAMILY MEMBER"/>
    <property type="match status" value="1"/>
</dbReference>
<keyword evidence="4" id="KW-0227">DNA damage</keyword>
<dbReference type="PROSITE" id="PS50173">
    <property type="entry name" value="UMUC"/>
    <property type="match status" value="1"/>
</dbReference>
<evidence type="ECO:0000256" key="9">
    <source>
        <dbReference type="ARBA" id="ARBA00049244"/>
    </source>
</evidence>
<protein>
    <recommendedName>
        <fullName evidence="3">DNA-directed DNA polymerase</fullName>
        <ecNumber evidence="3">2.7.7.7</ecNumber>
    </recommendedName>
</protein>
<dbReference type="CDD" id="cd01700">
    <property type="entry name" value="PolY_Pol_V_umuC"/>
    <property type="match status" value="1"/>
</dbReference>
<dbReference type="Pfam" id="PF00817">
    <property type="entry name" value="IMS"/>
    <property type="match status" value="1"/>
</dbReference>
<dbReference type="InterPro" id="IPR025188">
    <property type="entry name" value="DUF4113"/>
</dbReference>
<dbReference type="GO" id="GO:0005829">
    <property type="term" value="C:cytosol"/>
    <property type="evidence" value="ECO:0007669"/>
    <property type="project" value="TreeGrafter"/>
</dbReference>
<dbReference type="Pfam" id="PF13438">
    <property type="entry name" value="DUF4113"/>
    <property type="match status" value="1"/>
</dbReference>
<gene>
    <name evidence="11" type="primary">umuC_3</name>
    <name evidence="11" type="ORF">NF27_EY02210</name>
</gene>
<dbReference type="GO" id="GO:0009432">
    <property type="term" value="P:SOS response"/>
    <property type="evidence" value="ECO:0007669"/>
    <property type="project" value="UniProtKB-KW"/>
</dbReference>
<proteinExistence type="inferred from homology"/>
<feature type="domain" description="UmuC" evidence="10">
    <location>
        <begin position="9"/>
        <end position="189"/>
    </location>
</feature>
<evidence type="ECO:0000256" key="8">
    <source>
        <dbReference type="ARBA" id="ARBA00025589"/>
    </source>
</evidence>
<dbReference type="SUPFAM" id="SSF100879">
    <property type="entry name" value="Lesion bypass DNA polymerase (Y-family), little finger domain"/>
    <property type="match status" value="1"/>
</dbReference>
<dbReference type="Pfam" id="PF11799">
    <property type="entry name" value="IMS_C"/>
    <property type="match status" value="1"/>
</dbReference>
<dbReference type="Gene3D" id="3.30.1490.100">
    <property type="entry name" value="DNA polymerase, Y-family, little finger domain"/>
    <property type="match status" value="1"/>
</dbReference>
<evidence type="ECO:0000256" key="4">
    <source>
        <dbReference type="ARBA" id="ARBA00022763"/>
    </source>
</evidence>
<evidence type="ECO:0000256" key="1">
    <source>
        <dbReference type="ARBA" id="ARBA00010945"/>
    </source>
</evidence>
<dbReference type="GO" id="GO:0003887">
    <property type="term" value="F:DNA-directed DNA polymerase activity"/>
    <property type="evidence" value="ECO:0007669"/>
    <property type="project" value="UniProtKB-EC"/>
</dbReference>
<dbReference type="EMBL" id="JSWE01000124">
    <property type="protein sequence ID" value="KIE05125.1"/>
    <property type="molecule type" value="Genomic_DNA"/>
</dbReference>
<comment type="subunit">
    <text evidence="2">Monomer.</text>
</comment>
<dbReference type="InterPro" id="IPR043128">
    <property type="entry name" value="Rev_trsase/Diguanyl_cyclase"/>
</dbReference>
<dbReference type="STRING" id="86105.NF27_EY02210"/>
<keyword evidence="6" id="KW-0234">DNA repair</keyword>
<evidence type="ECO:0000313" key="12">
    <source>
        <dbReference type="Proteomes" id="UP000031258"/>
    </source>
</evidence>
<dbReference type="PANTHER" id="PTHR11076:SF34">
    <property type="entry name" value="PROTEIN UMUC"/>
    <property type="match status" value="1"/>
</dbReference>
<dbReference type="GO" id="GO:0003684">
    <property type="term" value="F:damaged DNA binding"/>
    <property type="evidence" value="ECO:0007669"/>
    <property type="project" value="InterPro"/>
</dbReference>
<dbReference type="GO" id="GO:0006281">
    <property type="term" value="P:DNA repair"/>
    <property type="evidence" value="ECO:0007669"/>
    <property type="project" value="UniProtKB-KW"/>
</dbReference>
<name>A0A0C1QYR1_9RICK</name>
<dbReference type="SUPFAM" id="SSF56672">
    <property type="entry name" value="DNA/RNA polymerases"/>
    <property type="match status" value="1"/>
</dbReference>
<dbReference type="InterPro" id="IPR036775">
    <property type="entry name" value="DNA_pol_Y-fam_lit_finger_sf"/>
</dbReference>
<dbReference type="PATRIC" id="fig|86105.3.peg.1295"/>
<evidence type="ECO:0000256" key="7">
    <source>
        <dbReference type="ARBA" id="ARBA00023236"/>
    </source>
</evidence>